<proteinExistence type="predicted"/>
<keyword evidence="1" id="KW-0479">Metal-binding</keyword>
<keyword evidence="2" id="KW-0863">Zinc-finger</keyword>
<dbReference type="EMBL" id="ASHM01000748">
    <property type="protein sequence ID" value="PNY05336.1"/>
    <property type="molecule type" value="Genomic_DNA"/>
</dbReference>
<dbReference type="Gene3D" id="3.30.40.10">
    <property type="entry name" value="Zinc/RING finger domain, C3HC4 (zinc finger)"/>
    <property type="match status" value="1"/>
</dbReference>
<dbReference type="InterPro" id="IPR011011">
    <property type="entry name" value="Znf_FYVE_PHD"/>
</dbReference>
<accession>A0A2K3NQL7</accession>
<gene>
    <name evidence="6" type="ORF">L195_g001783</name>
</gene>
<dbReference type="SUPFAM" id="SSF57903">
    <property type="entry name" value="FYVE/PHD zinc finger"/>
    <property type="match status" value="1"/>
</dbReference>
<name>A0A2K3NQL7_TRIPR</name>
<feature type="region of interest" description="Disordered" evidence="4">
    <location>
        <begin position="416"/>
        <end position="436"/>
    </location>
</feature>
<evidence type="ECO:0000313" key="7">
    <source>
        <dbReference type="Proteomes" id="UP000236291"/>
    </source>
</evidence>
<feature type="compositionally biased region" description="Basic and acidic residues" evidence="4">
    <location>
        <begin position="648"/>
        <end position="659"/>
    </location>
</feature>
<feature type="region of interest" description="Disordered" evidence="4">
    <location>
        <begin position="688"/>
        <end position="758"/>
    </location>
</feature>
<evidence type="ECO:0000256" key="4">
    <source>
        <dbReference type="SAM" id="MobiDB-lite"/>
    </source>
</evidence>
<reference evidence="6 7" key="2">
    <citation type="journal article" date="2017" name="Front. Plant Sci.">
        <title>Gene Classification and Mining of Molecular Markers Useful in Red Clover (Trifolium pratense) Breeding.</title>
        <authorList>
            <person name="Istvanek J."/>
            <person name="Dluhosova J."/>
            <person name="Dluhos P."/>
            <person name="Patkova L."/>
            <person name="Nedelnik J."/>
            <person name="Repkova J."/>
        </authorList>
    </citation>
    <scope>NUCLEOTIDE SEQUENCE [LARGE SCALE GENOMIC DNA]</scope>
    <source>
        <strain evidence="7">cv. Tatra</strain>
        <tissue evidence="6">Young leaves</tissue>
    </source>
</reference>
<dbReference type="GO" id="GO:0008270">
    <property type="term" value="F:zinc ion binding"/>
    <property type="evidence" value="ECO:0007669"/>
    <property type="project" value="UniProtKB-KW"/>
</dbReference>
<keyword evidence="5" id="KW-1133">Transmembrane helix</keyword>
<dbReference type="Proteomes" id="UP000236291">
    <property type="component" value="Unassembled WGS sequence"/>
</dbReference>
<feature type="region of interest" description="Disordered" evidence="4">
    <location>
        <begin position="640"/>
        <end position="667"/>
    </location>
</feature>
<dbReference type="AlphaFoldDB" id="A0A2K3NQL7"/>
<reference evidence="6 7" key="1">
    <citation type="journal article" date="2014" name="Am. J. Bot.">
        <title>Genome assembly and annotation for red clover (Trifolium pratense; Fabaceae).</title>
        <authorList>
            <person name="Istvanek J."/>
            <person name="Jaros M."/>
            <person name="Krenek A."/>
            <person name="Repkova J."/>
        </authorList>
    </citation>
    <scope>NUCLEOTIDE SEQUENCE [LARGE SCALE GENOMIC DNA]</scope>
    <source>
        <strain evidence="7">cv. Tatra</strain>
        <tissue evidence="6">Young leaves</tissue>
    </source>
</reference>
<evidence type="ECO:0000256" key="1">
    <source>
        <dbReference type="ARBA" id="ARBA00022723"/>
    </source>
</evidence>
<keyword evidence="5" id="KW-0472">Membrane</keyword>
<protein>
    <submittedName>
        <fullName evidence="6">Uncharacterized protein</fullName>
    </submittedName>
</protein>
<keyword evidence="3" id="KW-0862">Zinc</keyword>
<feature type="transmembrane region" description="Helical" evidence="5">
    <location>
        <begin position="836"/>
        <end position="856"/>
    </location>
</feature>
<feature type="transmembrane region" description="Helical" evidence="5">
    <location>
        <begin position="275"/>
        <end position="300"/>
    </location>
</feature>
<evidence type="ECO:0000256" key="3">
    <source>
        <dbReference type="ARBA" id="ARBA00022833"/>
    </source>
</evidence>
<sequence length="881" mass="97943">MAFHVACPITCRRICFCSLGFPRSLQGTNNPTSGFLQDVTVLGDFLSDNKRKDDGTIQVVVPKVVPPPPEIVTVSGGDVLIDESASMKAKRLALQKKGAAAMIAAEEYARKFESGEFLDTSGNVNGEEQGQSNVKVCCRMCNRFENEGSEKAKKMLSCKRCSKKYHRSCLKSWSNNRGEKIYFIGVRGPVLFVEFVRLAEGPVIQVNSCFAKDVMVLTIVTVCNQLIRWFLGYTCCDACGRLFVKGNYCPVCLKHFYPICYLIRPFTEIQNQHQWFAVIIASAGYIASVIILVCFGCAVIRPIRMLILEKMFCSDERYHQFQVDGNLQYTCPTCRGECYQVKNLEDAVQELWRRKNIADSDLITSLRAAAGLPTQEEIFSISPYSDDEDSGTLKIKSDSARSFKFSFKNFSNNSPTKMKDYGKKSSTKKTSKKKDSLSFMTGKIDAHHSFEGHSFDDDIQSQRNEGPDVYSSLATGSLSQTEVPYPVNQPGILKRKFVDEVMGSDEERKPRVVRIKSNKSNILDSEEESGKRGDKTQNVKGKKLVINLGARKINVASSPLSDNASFQRDKDLVTANGNENLAHLTKGNKFALDRHDGTARHIDGSRVDSGQSKHLKVSGREGNMIKLGKVKPGVSEFNLTSGRGNMSDGHEVGPLERSHTVRGKRSTHGMVAQAGLDAASRGEMTYLAKQSEGSSDVFDETHDNNHTPSHSLPKDSKPLLRFKFKRPSIESQSSPHQEEKTTVKGQRSKRKRPSPFKEISLFNNSEGVSQSPGDTINDEIMDANWILMRLGNDAIGKRVEVHQTSDSSWHKGEVTDIVEGTSKIHVTCDDGKSESFLIGAVSVFLVGLAVYLIPFLDRRSPLLLNREVFALGIRCMIKCCY</sequence>
<dbReference type="STRING" id="57577.A0A2K3NQL7"/>
<evidence type="ECO:0000256" key="5">
    <source>
        <dbReference type="SAM" id="Phobius"/>
    </source>
</evidence>
<evidence type="ECO:0000313" key="6">
    <source>
        <dbReference type="EMBL" id="PNY05336.1"/>
    </source>
</evidence>
<organism evidence="6 7">
    <name type="scientific">Trifolium pratense</name>
    <name type="common">Red clover</name>
    <dbReference type="NCBI Taxonomy" id="57577"/>
    <lineage>
        <taxon>Eukaryota</taxon>
        <taxon>Viridiplantae</taxon>
        <taxon>Streptophyta</taxon>
        <taxon>Embryophyta</taxon>
        <taxon>Tracheophyta</taxon>
        <taxon>Spermatophyta</taxon>
        <taxon>Magnoliopsida</taxon>
        <taxon>eudicotyledons</taxon>
        <taxon>Gunneridae</taxon>
        <taxon>Pentapetalae</taxon>
        <taxon>rosids</taxon>
        <taxon>fabids</taxon>
        <taxon>Fabales</taxon>
        <taxon>Fabaceae</taxon>
        <taxon>Papilionoideae</taxon>
        <taxon>50 kb inversion clade</taxon>
        <taxon>NPAAA clade</taxon>
        <taxon>Hologalegina</taxon>
        <taxon>IRL clade</taxon>
        <taxon>Trifolieae</taxon>
        <taxon>Trifolium</taxon>
    </lineage>
</organism>
<feature type="region of interest" description="Disordered" evidence="4">
    <location>
        <begin position="451"/>
        <end position="472"/>
    </location>
</feature>
<evidence type="ECO:0000256" key="2">
    <source>
        <dbReference type="ARBA" id="ARBA00022771"/>
    </source>
</evidence>
<dbReference type="InterPro" id="IPR013083">
    <property type="entry name" value="Znf_RING/FYVE/PHD"/>
</dbReference>
<comment type="caution">
    <text evidence="6">The sequence shown here is derived from an EMBL/GenBank/DDBJ whole genome shotgun (WGS) entry which is preliminary data.</text>
</comment>
<keyword evidence="5" id="KW-0812">Transmembrane</keyword>